<proteinExistence type="predicted"/>
<reference evidence="2 3" key="1">
    <citation type="journal article" date="2021" name="BMC Genomics">
        <title>Telomere-to-telomere genome assembly of asparaginase-producing Trichoderma simmonsii.</title>
        <authorList>
            <person name="Chung D."/>
            <person name="Kwon Y.M."/>
            <person name="Yang Y."/>
        </authorList>
    </citation>
    <scope>NUCLEOTIDE SEQUENCE [LARGE SCALE GENOMIC DNA]</scope>
    <source>
        <strain evidence="2 3">GH-Sj1</strain>
    </source>
</reference>
<protein>
    <submittedName>
        <fullName evidence="2">Uncharacterized protein</fullName>
    </submittedName>
</protein>
<accession>A0A8G0LHZ4</accession>
<sequence length="160" mass="18559">MQLCEEIMLYDMDKGSRAGSANGAGAERANVARGNYRPVHGATEETGRKIRKRERELPRKPTEPNLNFPSTERLYFVILLLVASAQREKIKRKRLDRMFLKVDGWLVRKEKERWMLALPCMRSNEDLEKRLAEEGEKGQVGGKGECVSGDWRFEMWFGRI</sequence>
<evidence type="ECO:0000313" key="3">
    <source>
        <dbReference type="Proteomes" id="UP000826661"/>
    </source>
</evidence>
<keyword evidence="3" id="KW-1185">Reference proteome</keyword>
<dbReference type="EMBL" id="CP075867">
    <property type="protein sequence ID" value="QYT01155.1"/>
    <property type="molecule type" value="Genomic_DNA"/>
</dbReference>
<evidence type="ECO:0000256" key="1">
    <source>
        <dbReference type="SAM" id="MobiDB-lite"/>
    </source>
</evidence>
<gene>
    <name evidence="2" type="ORF">H0G86_008206</name>
</gene>
<dbReference type="AlphaFoldDB" id="A0A8G0LHZ4"/>
<name>A0A8G0LHZ4_9HYPO</name>
<organism evidence="2 3">
    <name type="scientific">Trichoderma simmonsii</name>
    <dbReference type="NCBI Taxonomy" id="1491479"/>
    <lineage>
        <taxon>Eukaryota</taxon>
        <taxon>Fungi</taxon>
        <taxon>Dikarya</taxon>
        <taxon>Ascomycota</taxon>
        <taxon>Pezizomycotina</taxon>
        <taxon>Sordariomycetes</taxon>
        <taxon>Hypocreomycetidae</taxon>
        <taxon>Hypocreales</taxon>
        <taxon>Hypocreaceae</taxon>
        <taxon>Trichoderma</taxon>
    </lineage>
</organism>
<evidence type="ECO:0000313" key="2">
    <source>
        <dbReference type="EMBL" id="QYT01155.1"/>
    </source>
</evidence>
<feature type="region of interest" description="Disordered" evidence="1">
    <location>
        <begin position="40"/>
        <end position="64"/>
    </location>
</feature>
<dbReference type="Proteomes" id="UP000826661">
    <property type="component" value="Chromosome IV"/>
</dbReference>
<feature type="compositionally biased region" description="Basic and acidic residues" evidence="1">
    <location>
        <begin position="42"/>
        <end position="62"/>
    </location>
</feature>